<comment type="catalytic activity">
    <reaction evidence="7">
        <text>L-threonyl-[protein] + ATP = O-phospho-L-threonyl-[protein] + ADP + H(+)</text>
        <dbReference type="Rhea" id="RHEA:46608"/>
        <dbReference type="Rhea" id="RHEA-COMP:11060"/>
        <dbReference type="Rhea" id="RHEA-COMP:11605"/>
        <dbReference type="ChEBI" id="CHEBI:15378"/>
        <dbReference type="ChEBI" id="CHEBI:30013"/>
        <dbReference type="ChEBI" id="CHEBI:30616"/>
        <dbReference type="ChEBI" id="CHEBI:61977"/>
        <dbReference type="ChEBI" id="CHEBI:456216"/>
        <dbReference type="EC" id="2.7.11.1"/>
    </reaction>
</comment>
<evidence type="ECO:0000256" key="4">
    <source>
        <dbReference type="ARBA" id="ARBA00022741"/>
    </source>
</evidence>
<dbReference type="PANTHER" id="PTHR43671:SF98">
    <property type="entry name" value="SERINE_THREONINE-PROTEIN KINASE NEK11"/>
    <property type="match status" value="1"/>
</dbReference>
<evidence type="ECO:0000256" key="5">
    <source>
        <dbReference type="ARBA" id="ARBA00022777"/>
    </source>
</evidence>
<proteinExistence type="predicted"/>
<dbReference type="EMBL" id="GG662209">
    <property type="protein sequence ID" value="EAS07777.2"/>
    <property type="molecule type" value="Genomic_DNA"/>
</dbReference>
<evidence type="ECO:0000256" key="6">
    <source>
        <dbReference type="ARBA" id="ARBA00022840"/>
    </source>
</evidence>
<dbReference type="Pfam" id="PF07714">
    <property type="entry name" value="PK_Tyr_Ser-Thr"/>
    <property type="match status" value="1"/>
</dbReference>
<evidence type="ECO:0000256" key="7">
    <source>
        <dbReference type="ARBA" id="ARBA00047899"/>
    </source>
</evidence>
<evidence type="ECO:0000259" key="9">
    <source>
        <dbReference type="PROSITE" id="PS50011"/>
    </source>
</evidence>
<accession>I7M4P3</accession>
<name>I7M4P3_TETTS</name>
<keyword evidence="2" id="KW-0723">Serine/threonine-protein kinase</keyword>
<dbReference type="GeneID" id="7839271"/>
<dbReference type="Gene3D" id="3.30.200.20">
    <property type="entry name" value="Phosphorylase Kinase, domain 1"/>
    <property type="match status" value="1"/>
</dbReference>
<dbReference type="GO" id="GO:0004674">
    <property type="term" value="F:protein serine/threonine kinase activity"/>
    <property type="evidence" value="ECO:0007669"/>
    <property type="project" value="UniProtKB-KW"/>
</dbReference>
<dbReference type="InterPro" id="IPR000719">
    <property type="entry name" value="Prot_kinase_dom"/>
</dbReference>
<dbReference type="RefSeq" id="XP_001028019.2">
    <property type="nucleotide sequence ID" value="XM_001028019.2"/>
</dbReference>
<organism evidence="10 11">
    <name type="scientific">Tetrahymena thermophila (strain SB210)</name>
    <dbReference type="NCBI Taxonomy" id="312017"/>
    <lineage>
        <taxon>Eukaryota</taxon>
        <taxon>Sar</taxon>
        <taxon>Alveolata</taxon>
        <taxon>Ciliophora</taxon>
        <taxon>Intramacronucleata</taxon>
        <taxon>Oligohymenophorea</taxon>
        <taxon>Hymenostomatida</taxon>
        <taxon>Tetrahymenina</taxon>
        <taxon>Tetrahymenidae</taxon>
        <taxon>Tetrahymena</taxon>
    </lineage>
</organism>
<dbReference type="Gene3D" id="1.10.510.10">
    <property type="entry name" value="Transferase(Phosphotransferase) domain 1"/>
    <property type="match status" value="1"/>
</dbReference>
<reference evidence="11" key="1">
    <citation type="journal article" date="2006" name="PLoS Biol.">
        <title>Macronuclear genome sequence of the ciliate Tetrahymena thermophila, a model eukaryote.</title>
        <authorList>
            <person name="Eisen J.A."/>
            <person name="Coyne R.S."/>
            <person name="Wu M."/>
            <person name="Wu D."/>
            <person name="Thiagarajan M."/>
            <person name="Wortman J.R."/>
            <person name="Badger J.H."/>
            <person name="Ren Q."/>
            <person name="Amedeo P."/>
            <person name="Jones K.M."/>
            <person name="Tallon L.J."/>
            <person name="Delcher A.L."/>
            <person name="Salzberg S.L."/>
            <person name="Silva J.C."/>
            <person name="Haas B.J."/>
            <person name="Majoros W.H."/>
            <person name="Farzad M."/>
            <person name="Carlton J.M."/>
            <person name="Smith R.K. Jr."/>
            <person name="Garg J."/>
            <person name="Pearlman R.E."/>
            <person name="Karrer K.M."/>
            <person name="Sun L."/>
            <person name="Manning G."/>
            <person name="Elde N.C."/>
            <person name="Turkewitz A.P."/>
            <person name="Asai D.J."/>
            <person name="Wilkes D.E."/>
            <person name="Wang Y."/>
            <person name="Cai H."/>
            <person name="Collins K."/>
            <person name="Stewart B.A."/>
            <person name="Lee S.R."/>
            <person name="Wilamowska K."/>
            <person name="Weinberg Z."/>
            <person name="Ruzzo W.L."/>
            <person name="Wloga D."/>
            <person name="Gaertig J."/>
            <person name="Frankel J."/>
            <person name="Tsao C.-C."/>
            <person name="Gorovsky M.A."/>
            <person name="Keeling P.J."/>
            <person name="Waller R.F."/>
            <person name="Patron N.J."/>
            <person name="Cherry J.M."/>
            <person name="Stover N.A."/>
            <person name="Krieger C.J."/>
            <person name="del Toro C."/>
            <person name="Ryder H.F."/>
            <person name="Williamson S.C."/>
            <person name="Barbeau R.A."/>
            <person name="Hamilton E.P."/>
            <person name="Orias E."/>
        </authorList>
    </citation>
    <scope>NUCLEOTIDE SEQUENCE [LARGE SCALE GENOMIC DNA]</scope>
    <source>
        <strain evidence="11">SB210</strain>
    </source>
</reference>
<keyword evidence="3" id="KW-0808">Transferase</keyword>
<evidence type="ECO:0000256" key="8">
    <source>
        <dbReference type="ARBA" id="ARBA00048679"/>
    </source>
</evidence>
<dbReference type="PROSITE" id="PS50011">
    <property type="entry name" value="PROTEIN_KINASE_DOM"/>
    <property type="match status" value="1"/>
</dbReference>
<dbReference type="InterPro" id="IPR011009">
    <property type="entry name" value="Kinase-like_dom_sf"/>
</dbReference>
<dbReference type="KEGG" id="tet:TTHERM_00525090"/>
<evidence type="ECO:0000256" key="3">
    <source>
        <dbReference type="ARBA" id="ARBA00022679"/>
    </source>
</evidence>
<dbReference type="EC" id="2.7.11.1" evidence="1"/>
<dbReference type="SUPFAM" id="SSF56112">
    <property type="entry name" value="Protein kinase-like (PK-like)"/>
    <property type="match status" value="1"/>
</dbReference>
<dbReference type="AlphaFoldDB" id="I7M4P3"/>
<evidence type="ECO:0000256" key="1">
    <source>
        <dbReference type="ARBA" id="ARBA00012513"/>
    </source>
</evidence>
<feature type="domain" description="Protein kinase" evidence="9">
    <location>
        <begin position="19"/>
        <end position="292"/>
    </location>
</feature>
<evidence type="ECO:0000313" key="10">
    <source>
        <dbReference type="EMBL" id="EAS07777.2"/>
    </source>
</evidence>
<comment type="catalytic activity">
    <reaction evidence="8">
        <text>L-seryl-[protein] + ATP = O-phospho-L-seryl-[protein] + ADP + H(+)</text>
        <dbReference type="Rhea" id="RHEA:17989"/>
        <dbReference type="Rhea" id="RHEA-COMP:9863"/>
        <dbReference type="Rhea" id="RHEA-COMP:11604"/>
        <dbReference type="ChEBI" id="CHEBI:15378"/>
        <dbReference type="ChEBI" id="CHEBI:29999"/>
        <dbReference type="ChEBI" id="CHEBI:30616"/>
        <dbReference type="ChEBI" id="CHEBI:83421"/>
        <dbReference type="ChEBI" id="CHEBI:456216"/>
        <dbReference type="EC" id="2.7.11.1"/>
    </reaction>
</comment>
<keyword evidence="11" id="KW-1185">Reference proteome</keyword>
<dbReference type="STRING" id="312017.I7M4P3"/>
<evidence type="ECO:0000256" key="2">
    <source>
        <dbReference type="ARBA" id="ARBA00022527"/>
    </source>
</evidence>
<keyword evidence="4" id="KW-0547">Nucleotide-binding</keyword>
<dbReference type="InParanoid" id="I7M4P3"/>
<dbReference type="InterPro" id="IPR050660">
    <property type="entry name" value="NEK_Ser/Thr_kinase"/>
</dbReference>
<dbReference type="PANTHER" id="PTHR43671">
    <property type="entry name" value="SERINE/THREONINE-PROTEIN KINASE NEK"/>
    <property type="match status" value="1"/>
</dbReference>
<keyword evidence="5 10" id="KW-0418">Kinase</keyword>
<sequence>MGNQESRGQEFIEQFTRNYKFEKETIDQRLGDIKVYNRIFEEKDQVAIKVYPRLQKVNQLNTYAAFLNHNGNYIGTNINEHPNLIKLYAFKLSADEELTLYYEYCYTNLKEQIDMRAAHQFNFSSEELWRTILSVVMAGYFLETQSRHIGDVNTKKIFINKKGIVKIAPYMQSQTDIDSFKRAGFFNEYGFLSPECMEKFKQRDILCQINYIKNDIFGLGMSILEMATLQGSSSLYDWDKYEIKFEILEDRLEEARKRYGDYLYQFAQKLLQKDPYQRSTFSQLFTELLPYQQQIITGVGFSDIEIFKPSLSLSGFDSIIKKLEGYNMHLKQDSLNQGQIQGQVTTKISNLPSIYSSSEQSRISSTMNQQLNTNNLYPQQVQINLSPTLNTPKPYTYQLKQPAQVIPNESIKFKTEESESSIKNKQYIYEPTYVHPQNINQAYGSANQNVTIVNNTNNIESKPQPFIQSLEGFNPNRENILKYKVSNVYRPMNPDQRSLSPSPVLHMQLGNNLKFIHQTTPISSKAEQEVFKMTPFVKEQGSATDRIGIVQKNQININDYKKTPVPIKTITLNNILNQNVSANSIITQPGKIQTQNVILKNISQENIYNGKLNQVQAFESNLVSKKVKEPMQVQINIPVHRTNRNMIISPYPHSQRSSSPSHFMMQQRSITPNVRSTISNQQYIIVTPQSTNSQKKAITPIINGSSVQTTQTKLNEQAINDTKLKQIYKPEYVNNLSLPAETISPRFNTPANIQSNKSMNFQGFQTDRYEKLPTFQSQYENKQTQYIIQNSSSLIQNSNKNNETNQLQIKNNY</sequence>
<keyword evidence="6" id="KW-0067">ATP-binding</keyword>
<dbReference type="GO" id="GO:0005524">
    <property type="term" value="F:ATP binding"/>
    <property type="evidence" value="ECO:0007669"/>
    <property type="project" value="UniProtKB-KW"/>
</dbReference>
<dbReference type="SMART" id="SM00220">
    <property type="entry name" value="S_TKc"/>
    <property type="match status" value="1"/>
</dbReference>
<evidence type="ECO:0000313" key="11">
    <source>
        <dbReference type="Proteomes" id="UP000009168"/>
    </source>
</evidence>
<dbReference type="Proteomes" id="UP000009168">
    <property type="component" value="Unassembled WGS sequence"/>
</dbReference>
<protein>
    <recommendedName>
        <fullName evidence="1">non-specific serine/threonine protein kinase</fullName>
        <ecNumber evidence="1">2.7.11.1</ecNumber>
    </recommendedName>
</protein>
<dbReference type="InterPro" id="IPR001245">
    <property type="entry name" value="Ser-Thr/Tyr_kinase_cat_dom"/>
</dbReference>
<gene>
    <name evidence="10" type="ORF">TTHERM_00525090</name>
</gene>